<gene>
    <name evidence="2" type="ORF">H2204_004469</name>
</gene>
<protein>
    <submittedName>
        <fullName evidence="2">Uncharacterized protein</fullName>
    </submittedName>
</protein>
<keyword evidence="3" id="KW-1185">Reference proteome</keyword>
<evidence type="ECO:0000256" key="1">
    <source>
        <dbReference type="SAM" id="MobiDB-lite"/>
    </source>
</evidence>
<accession>A0AA39D0R2</accession>
<evidence type="ECO:0000313" key="3">
    <source>
        <dbReference type="Proteomes" id="UP001172681"/>
    </source>
</evidence>
<comment type="caution">
    <text evidence="2">The sequence shown here is derived from an EMBL/GenBank/DDBJ whole genome shotgun (WGS) entry which is preliminary data.</text>
</comment>
<sequence>MAESQRGYVVDERTTYRPAGGAPDESGLRIEYIRRGEYHVDLFGRRDDRRNRRNYNFTEVADPRRRDGRAERLRTITGQNITEEAIPFNKDELAWLVEQEGMRIEESFSEAAAQNRFDTRRTSPAAWDAAVPKFGDGDTFSLPMSLTEKEALADRFNETFAGRTTYKKWVAARKHLDGSAVWERVGKNVGKVGVVLRPERTVATIDQQRRRIRAHRKHFGLQFERGGNPGQSESDSDF</sequence>
<dbReference type="AlphaFoldDB" id="A0AA39D0R2"/>
<proteinExistence type="predicted"/>
<feature type="region of interest" description="Disordered" evidence="1">
    <location>
        <begin position="1"/>
        <end position="25"/>
    </location>
</feature>
<reference evidence="2" key="1">
    <citation type="submission" date="2022-10" db="EMBL/GenBank/DDBJ databases">
        <title>Culturing micro-colonial fungi from biological soil crusts in the Mojave desert and describing Neophaeococcomyces mojavensis, and introducing the new genera and species Taxawa tesnikishii.</title>
        <authorList>
            <person name="Kurbessoian T."/>
            <person name="Stajich J.E."/>
        </authorList>
    </citation>
    <scope>NUCLEOTIDE SEQUENCE</scope>
    <source>
        <strain evidence="2">TK_35</strain>
    </source>
</reference>
<evidence type="ECO:0000313" key="2">
    <source>
        <dbReference type="EMBL" id="KAJ9638158.1"/>
    </source>
</evidence>
<organism evidence="2 3">
    <name type="scientific">Knufia peltigerae</name>
    <dbReference type="NCBI Taxonomy" id="1002370"/>
    <lineage>
        <taxon>Eukaryota</taxon>
        <taxon>Fungi</taxon>
        <taxon>Dikarya</taxon>
        <taxon>Ascomycota</taxon>
        <taxon>Pezizomycotina</taxon>
        <taxon>Eurotiomycetes</taxon>
        <taxon>Chaetothyriomycetidae</taxon>
        <taxon>Chaetothyriales</taxon>
        <taxon>Trichomeriaceae</taxon>
        <taxon>Knufia</taxon>
    </lineage>
</organism>
<dbReference type="Proteomes" id="UP001172681">
    <property type="component" value="Unassembled WGS sequence"/>
</dbReference>
<feature type="region of interest" description="Disordered" evidence="1">
    <location>
        <begin position="218"/>
        <end position="238"/>
    </location>
</feature>
<dbReference type="EMBL" id="JAPDRN010000022">
    <property type="protein sequence ID" value="KAJ9638158.1"/>
    <property type="molecule type" value="Genomic_DNA"/>
</dbReference>
<name>A0AA39D0R2_9EURO</name>